<name>A0ABW9P7Z8_9LACO</name>
<dbReference type="Pfam" id="PF04411">
    <property type="entry name" value="PDDEXK_7"/>
    <property type="match status" value="1"/>
</dbReference>
<proteinExistence type="predicted"/>
<comment type="caution">
    <text evidence="1">The sequence shown here is derived from an EMBL/GenBank/DDBJ whole genome shotgun (WGS) entry which is preliminary data.</text>
</comment>
<accession>A0ABW9P7Z8</accession>
<reference evidence="1 2" key="1">
    <citation type="journal article" date="2019" name="Syst. Appl. Microbiol.">
        <title>Polyphasic characterization of two novel Lactobacillus spp. isolated from blown salami packages: Description of Lactobacillus halodurans sp. nov. and Lactobacillus salsicarnum sp. nov.</title>
        <authorList>
            <person name="Schuster J.A."/>
            <person name="Klingl A."/>
            <person name="Vogel R.F."/>
            <person name="Ehrmann M.A."/>
        </authorList>
    </citation>
    <scope>NUCLEOTIDE SEQUENCE [LARGE SCALE GENOMIC DNA]</scope>
    <source>
        <strain evidence="1 2">TMW 1.2098</strain>
    </source>
</reference>
<protein>
    <recommendedName>
        <fullName evidence="3">DUF2357 domain-containing protein</fullName>
    </recommendedName>
</protein>
<evidence type="ECO:0000313" key="2">
    <source>
        <dbReference type="Proteomes" id="UP000436655"/>
    </source>
</evidence>
<evidence type="ECO:0000313" key="1">
    <source>
        <dbReference type="EMBL" id="MQS45182.1"/>
    </source>
</evidence>
<keyword evidence="2" id="KW-1185">Reference proteome</keyword>
<dbReference type="Proteomes" id="UP000436655">
    <property type="component" value="Unassembled WGS sequence"/>
</dbReference>
<sequence>MNMASQCRIVSNYSKEIEFDQFAKSENDVQNLSKDGYFVVEEDHPLNLTFYSDDSNDELDLYDLSKYINPEVNPKDLKTTEDGDCKVISNKNGVKVTIFEKSDSKYRMNQPFVADYYFKIKHGTETRFSKVKVNYKNGLVTDNDVSAMVTDLEDKIRGLAIDGSMKDGLIYKIDDVANNESIQMWARILDFIHQEKELQLAVKFLMNNMKFEIKKENRLQSSSTNGMVNGQAIRMMMTNPTRDDQIVSSSNQLNYDIKLNRYAKYILQYLIDFLEEGISFCSRIYDNKVQLFGSDNLFDKEYQSAVTDPRLAHFSDDPSVAYEQKKLTHQKDELDSLIEKQDLMSKFKSYIERVLQDARFREIKAEEQRRIPKALSTDPNYRNLYTYYINLSKKKYQLTLSKDYGYSFKRTSEMYEMWAYVKLLKELIKSGYEPTDGWIFGNYSLADEIPVLTDGTYVMMHSESRKVDIRLVYNESIPEKENTDAPESTQIYTTKRKNKPDIHLDIFKNDRIVGIIVFDTKYCPSVNVLKTYKTDKLKQFKSYKDGIRVNGHPDKPIVIQMMPLMPFLRYSDKKDEHTEIGTTIKTWENDYKIFPTGFRPGRMAVANHSDKNFMDILNSLIDPDTDK</sequence>
<dbReference type="InterPro" id="IPR007505">
    <property type="entry name" value="PDDEXK_7"/>
</dbReference>
<dbReference type="EMBL" id="VDFN01000005">
    <property type="protein sequence ID" value="MQS45182.1"/>
    <property type="molecule type" value="Genomic_DNA"/>
</dbReference>
<organism evidence="1 2">
    <name type="scientific">Companilactobacillus mishanensis</name>
    <dbReference type="NCBI Taxonomy" id="2486008"/>
    <lineage>
        <taxon>Bacteria</taxon>
        <taxon>Bacillati</taxon>
        <taxon>Bacillota</taxon>
        <taxon>Bacilli</taxon>
        <taxon>Lactobacillales</taxon>
        <taxon>Lactobacillaceae</taxon>
        <taxon>Companilactobacillus</taxon>
    </lineage>
</organism>
<dbReference type="RefSeq" id="WP_153494284.1">
    <property type="nucleotide sequence ID" value="NZ_VDFN01000005.1"/>
</dbReference>
<evidence type="ECO:0008006" key="3">
    <source>
        <dbReference type="Google" id="ProtNLM"/>
    </source>
</evidence>
<gene>
    <name evidence="1" type="ORF">FHL03_06760</name>
</gene>